<evidence type="ECO:0000313" key="1">
    <source>
        <dbReference type="EMBL" id="SVB41526.1"/>
    </source>
</evidence>
<proteinExistence type="predicted"/>
<feature type="non-terminal residue" evidence="1">
    <location>
        <position position="92"/>
    </location>
</feature>
<accession>A0A382DSQ4</accession>
<protein>
    <submittedName>
        <fullName evidence="1">Uncharacterized protein</fullName>
    </submittedName>
</protein>
<reference evidence="1" key="1">
    <citation type="submission" date="2018-05" db="EMBL/GenBank/DDBJ databases">
        <authorList>
            <person name="Lanie J.A."/>
            <person name="Ng W.-L."/>
            <person name="Kazmierczak K.M."/>
            <person name="Andrzejewski T.M."/>
            <person name="Davidsen T.M."/>
            <person name="Wayne K.J."/>
            <person name="Tettelin H."/>
            <person name="Glass J.I."/>
            <person name="Rusch D."/>
            <person name="Podicherti R."/>
            <person name="Tsui H.-C.T."/>
            <person name="Winkler M.E."/>
        </authorList>
    </citation>
    <scope>NUCLEOTIDE SEQUENCE</scope>
</reference>
<organism evidence="1">
    <name type="scientific">marine metagenome</name>
    <dbReference type="NCBI Taxonomy" id="408172"/>
    <lineage>
        <taxon>unclassified sequences</taxon>
        <taxon>metagenomes</taxon>
        <taxon>ecological metagenomes</taxon>
    </lineage>
</organism>
<dbReference type="EMBL" id="UINC01040944">
    <property type="protein sequence ID" value="SVB41526.1"/>
    <property type="molecule type" value="Genomic_DNA"/>
</dbReference>
<dbReference type="AlphaFoldDB" id="A0A382DSQ4"/>
<name>A0A382DSQ4_9ZZZZ</name>
<gene>
    <name evidence="1" type="ORF">METZ01_LOCUS194380</name>
</gene>
<sequence>MALNLTGPIPNAAAINSHLPDSILLIRLKSGTEWGENRLDECLERLLAWADGTLPEVYGFDHDINLKYPPDELQISPQIEVLEVESISSSSI</sequence>